<organism evidence="1 2">
    <name type="scientific">Mariniblastus fucicola</name>
    <dbReference type="NCBI Taxonomy" id="980251"/>
    <lineage>
        <taxon>Bacteria</taxon>
        <taxon>Pseudomonadati</taxon>
        <taxon>Planctomycetota</taxon>
        <taxon>Planctomycetia</taxon>
        <taxon>Pirellulales</taxon>
        <taxon>Pirellulaceae</taxon>
        <taxon>Mariniblastus</taxon>
    </lineage>
</organism>
<dbReference type="Proteomes" id="UP000322214">
    <property type="component" value="Chromosome"/>
</dbReference>
<dbReference type="AlphaFoldDB" id="A0A5B9P996"/>
<name>A0A5B9P996_9BACT</name>
<keyword evidence="1" id="KW-0808">Transferase</keyword>
<dbReference type="PANTHER" id="PTHR31270">
    <property type="entry name" value="GLUTAMINYL-PEPTIDE CYCLOTRANSFERASE"/>
    <property type="match status" value="1"/>
</dbReference>
<dbReference type="InterPro" id="IPR011044">
    <property type="entry name" value="Quino_amine_DH_bsu"/>
</dbReference>
<keyword evidence="2" id="KW-1185">Reference proteome</keyword>
<protein>
    <submittedName>
        <fullName evidence="1">Glutamine cyclotransferase</fullName>
    </submittedName>
</protein>
<dbReference type="GO" id="GO:0016603">
    <property type="term" value="F:glutaminyl-peptide cyclotransferase activity"/>
    <property type="evidence" value="ECO:0007669"/>
    <property type="project" value="InterPro"/>
</dbReference>
<proteinExistence type="predicted"/>
<dbReference type="KEGG" id="mff:MFFC18_16640"/>
<reference evidence="1 2" key="1">
    <citation type="submission" date="2019-08" db="EMBL/GenBank/DDBJ databases">
        <title>Deep-cultivation of Planctomycetes and their phenomic and genomic characterization uncovers novel biology.</title>
        <authorList>
            <person name="Wiegand S."/>
            <person name="Jogler M."/>
            <person name="Boedeker C."/>
            <person name="Pinto D."/>
            <person name="Vollmers J."/>
            <person name="Rivas-Marin E."/>
            <person name="Kohn T."/>
            <person name="Peeters S.H."/>
            <person name="Heuer A."/>
            <person name="Rast P."/>
            <person name="Oberbeckmann S."/>
            <person name="Bunk B."/>
            <person name="Jeske O."/>
            <person name="Meyerdierks A."/>
            <person name="Storesund J.E."/>
            <person name="Kallscheuer N."/>
            <person name="Luecker S."/>
            <person name="Lage O.M."/>
            <person name="Pohl T."/>
            <person name="Merkel B.J."/>
            <person name="Hornburger P."/>
            <person name="Mueller R.-W."/>
            <person name="Bruemmer F."/>
            <person name="Labrenz M."/>
            <person name="Spormann A.M."/>
            <person name="Op den Camp H."/>
            <person name="Overmann J."/>
            <person name="Amann R."/>
            <person name="Jetten M.S.M."/>
            <person name="Mascher T."/>
            <person name="Medema M.H."/>
            <person name="Devos D.P."/>
            <person name="Kaster A.-K."/>
            <person name="Ovreas L."/>
            <person name="Rohde M."/>
            <person name="Galperin M.Y."/>
            <person name="Jogler C."/>
        </authorList>
    </citation>
    <scope>NUCLEOTIDE SEQUENCE [LARGE SCALE GENOMIC DNA]</scope>
    <source>
        <strain evidence="1 2">FC18</strain>
    </source>
</reference>
<dbReference type="Pfam" id="PF05096">
    <property type="entry name" value="Glu_cyclase_2"/>
    <property type="match status" value="1"/>
</dbReference>
<dbReference type="InterPro" id="IPR007788">
    <property type="entry name" value="QCT"/>
</dbReference>
<dbReference type="SUPFAM" id="SSF50969">
    <property type="entry name" value="YVTN repeat-like/Quinoprotein amine dehydrogenase"/>
    <property type="match status" value="1"/>
</dbReference>
<dbReference type="PANTHER" id="PTHR31270:SF1">
    <property type="entry name" value="GLUTAMINYL-PEPTIDE CYCLOTRANSFERASE"/>
    <property type="match status" value="1"/>
</dbReference>
<evidence type="ECO:0000313" key="2">
    <source>
        <dbReference type="Proteomes" id="UP000322214"/>
    </source>
</evidence>
<dbReference type="EMBL" id="CP042912">
    <property type="protein sequence ID" value="QEG21805.1"/>
    <property type="molecule type" value="Genomic_DNA"/>
</dbReference>
<evidence type="ECO:0000313" key="1">
    <source>
        <dbReference type="EMBL" id="QEG21805.1"/>
    </source>
</evidence>
<accession>A0A5B9P996</accession>
<sequence>MPTSRTRWELVALFLVIAVGGTYLAVWMKTGDAIPEFGYKVVDKFPHDEKAYTQGLLFHDGFLYESTGLTGQSSLRKVEPETGVVLKQFDLSDELFGEGLTWFNDQFIQLTWQNDTGIVYKETDDGFEEVKRFPVDHEGWGITDDGNSLIVSDGTANLRFLDPDSFEETSRLYVRRKDRRVLGQLNELEHFGSKIYANIYNSDKIYRIDENSGDVEAIIDLSGLWPFSDRPRGNNAVLNGIAIKPGSNGTMWVTGKLCPYVYEIEIVPK</sequence>
<dbReference type="RefSeq" id="WP_157665198.1">
    <property type="nucleotide sequence ID" value="NZ_CP042912.1"/>
</dbReference>
<dbReference type="STRING" id="980251.GCA_001642875_03265"/>
<gene>
    <name evidence="1" type="ORF">MFFC18_16640</name>
</gene>